<keyword evidence="4" id="KW-1185">Reference proteome</keyword>
<evidence type="ECO:0000313" key="3">
    <source>
        <dbReference type="EMBL" id="SFE43103.1"/>
    </source>
</evidence>
<dbReference type="InterPro" id="IPR006311">
    <property type="entry name" value="TAT_signal"/>
</dbReference>
<name>A0A1I2AJJ1_9ACTN</name>
<dbReference type="Pfam" id="PF13229">
    <property type="entry name" value="Beta_helix"/>
    <property type="match status" value="1"/>
</dbReference>
<dbReference type="AlphaFoldDB" id="A0A1I2AJJ1"/>
<dbReference type="OrthoDB" id="3291491at2"/>
<dbReference type="InterPro" id="IPR039448">
    <property type="entry name" value="Beta_helix"/>
</dbReference>
<dbReference type="STRING" id="35752.SAMN05421541_101703"/>
<dbReference type="Gene3D" id="2.160.20.10">
    <property type="entry name" value="Single-stranded right-handed beta-helix, Pectin lyase-like"/>
    <property type="match status" value="1"/>
</dbReference>
<dbReference type="Proteomes" id="UP000199645">
    <property type="component" value="Unassembled WGS sequence"/>
</dbReference>
<proteinExistence type="predicted"/>
<reference evidence="3 4" key="1">
    <citation type="submission" date="2016-10" db="EMBL/GenBank/DDBJ databases">
        <authorList>
            <person name="de Groot N.N."/>
        </authorList>
    </citation>
    <scope>NUCLEOTIDE SEQUENCE [LARGE SCALE GENOMIC DNA]</scope>
    <source>
        <strain evidence="3 4">DSM 43019</strain>
    </source>
</reference>
<dbReference type="InterPro" id="IPR022441">
    <property type="entry name" value="Para_beta_helix_rpt-2"/>
</dbReference>
<evidence type="ECO:0000259" key="2">
    <source>
        <dbReference type="Pfam" id="PF13229"/>
    </source>
</evidence>
<dbReference type="InterPro" id="IPR011050">
    <property type="entry name" value="Pectin_lyase_fold/virulence"/>
</dbReference>
<dbReference type="PROSITE" id="PS51318">
    <property type="entry name" value="TAT"/>
    <property type="match status" value="1"/>
</dbReference>
<dbReference type="SMART" id="SM00710">
    <property type="entry name" value="PbH1"/>
    <property type="match status" value="6"/>
</dbReference>
<protein>
    <submittedName>
        <fullName evidence="3">Parallel beta-helix repeat (Two copies)</fullName>
    </submittedName>
</protein>
<keyword evidence="1" id="KW-0732">Signal</keyword>
<dbReference type="NCBIfam" id="TIGR03804">
    <property type="entry name" value="para_beta_helix"/>
    <property type="match status" value="1"/>
</dbReference>
<feature type="domain" description="Right handed beta helix" evidence="2">
    <location>
        <begin position="145"/>
        <end position="325"/>
    </location>
</feature>
<evidence type="ECO:0000256" key="1">
    <source>
        <dbReference type="SAM" id="SignalP"/>
    </source>
</evidence>
<organism evidence="3 4">
    <name type="scientific">Actinoplanes philippinensis</name>
    <dbReference type="NCBI Taxonomy" id="35752"/>
    <lineage>
        <taxon>Bacteria</taxon>
        <taxon>Bacillati</taxon>
        <taxon>Actinomycetota</taxon>
        <taxon>Actinomycetes</taxon>
        <taxon>Micromonosporales</taxon>
        <taxon>Micromonosporaceae</taxon>
        <taxon>Actinoplanes</taxon>
    </lineage>
</organism>
<accession>A0A1I2AJJ1</accession>
<dbReference type="SUPFAM" id="SSF51126">
    <property type="entry name" value="Pectin lyase-like"/>
    <property type="match status" value="1"/>
</dbReference>
<feature type="chain" id="PRO_5011733034" evidence="1">
    <location>
        <begin position="31"/>
        <end position="453"/>
    </location>
</feature>
<feature type="signal peptide" evidence="1">
    <location>
        <begin position="1"/>
        <end position="30"/>
    </location>
</feature>
<dbReference type="EMBL" id="FONV01000001">
    <property type="protein sequence ID" value="SFE43103.1"/>
    <property type="molecule type" value="Genomic_DNA"/>
</dbReference>
<evidence type="ECO:0000313" key="4">
    <source>
        <dbReference type="Proteomes" id="UP000199645"/>
    </source>
</evidence>
<dbReference type="InterPro" id="IPR012334">
    <property type="entry name" value="Pectin_lyas_fold"/>
</dbReference>
<gene>
    <name evidence="3" type="ORF">SAMN05421541_101703</name>
</gene>
<dbReference type="RefSeq" id="WP_143133600.1">
    <property type="nucleotide sequence ID" value="NZ_BOMT01000010.1"/>
</dbReference>
<dbReference type="InterPro" id="IPR006626">
    <property type="entry name" value="PbH1"/>
</dbReference>
<sequence>MINRRNMLRAGVVAAGVAGGVAVAAGPASAAASGKGWVSVLDHYRDAQGQERDDAGAIQAAINAATAMRPVHSVLVPPGEYVVNREILVSGLNDAVISGHGATLTLTGAAATTPGASAVLKITDSERFEVSGLTVVDNERTQPYNGVSIARSSRGTLNGVSVYGVKWTGLGVFDTTPGASTDIAIINCTAVGTRFGISTNGHDVRIIGNHVAMYWPSTAEAAAKGGVWSAPSDYYDGINVLTGSDRTTVTGNTITECGQAGVYTQDCTNLVVSANTVTGCQLRGIEVDGGSRVAVGVTVSGNTVVDCKGQINLVRARDVSVVGNRLANTSAARAASLIAVNVGSSHVSVVGNHATQAHPTFPAVYVIGDATDVTVAANEVVAGTPYQAPASVALLYRSAAGEFTVGGRLLATKGLGVGNAVAAATPGKVVSKIEVFSASGASLGFVPVYQSIA</sequence>